<feature type="transmembrane region" description="Helical" evidence="1">
    <location>
        <begin position="165"/>
        <end position="187"/>
    </location>
</feature>
<accession>A0A2U2DRF2</accession>
<evidence type="ECO:0000256" key="1">
    <source>
        <dbReference type="SAM" id="Phobius"/>
    </source>
</evidence>
<evidence type="ECO:0000313" key="4">
    <source>
        <dbReference type="Proteomes" id="UP000245252"/>
    </source>
</evidence>
<dbReference type="PANTHER" id="PTHR43218">
    <property type="entry name" value="PHOSPHORIBOSYLTRANSFERASE-RELATED"/>
    <property type="match status" value="1"/>
</dbReference>
<dbReference type="AlphaFoldDB" id="A0A2U2DRF2"/>
<protein>
    <submittedName>
        <fullName evidence="3">Phosphoribosyltransferase</fullName>
    </submittedName>
</protein>
<dbReference type="RefSeq" id="WP_109458948.1">
    <property type="nucleotide sequence ID" value="NZ_QFBC01000005.1"/>
</dbReference>
<dbReference type="SUPFAM" id="SSF53271">
    <property type="entry name" value="PRTase-like"/>
    <property type="match status" value="1"/>
</dbReference>
<dbReference type="Pfam" id="PF00156">
    <property type="entry name" value="Pribosyltran"/>
    <property type="match status" value="1"/>
</dbReference>
<keyword evidence="1" id="KW-0472">Membrane</keyword>
<keyword evidence="1" id="KW-0812">Transmembrane</keyword>
<dbReference type="NCBIfam" id="NF004689">
    <property type="entry name" value="PRK06031.1"/>
    <property type="match status" value="1"/>
</dbReference>
<keyword evidence="3" id="KW-0328">Glycosyltransferase</keyword>
<comment type="caution">
    <text evidence="3">The sequence shown here is derived from an EMBL/GenBank/DDBJ whole genome shotgun (WGS) entry which is preliminary data.</text>
</comment>
<keyword evidence="3" id="KW-0808">Transferase</keyword>
<dbReference type="GO" id="GO:0016757">
    <property type="term" value="F:glycosyltransferase activity"/>
    <property type="evidence" value="ECO:0007669"/>
    <property type="project" value="UniProtKB-KW"/>
</dbReference>
<proteinExistence type="predicted"/>
<reference evidence="3 4" key="1">
    <citation type="submission" date="2018-05" db="EMBL/GenBank/DDBJ databases">
        <title>The draft genome of strain NS-104.</title>
        <authorList>
            <person name="Hang P."/>
            <person name="Jiang J."/>
        </authorList>
    </citation>
    <scope>NUCLEOTIDE SEQUENCE [LARGE SCALE GENOMIC DNA]</scope>
    <source>
        <strain evidence="3 4">NS-104</strain>
    </source>
</reference>
<dbReference type="CDD" id="cd06223">
    <property type="entry name" value="PRTases_typeI"/>
    <property type="match status" value="1"/>
</dbReference>
<sequence length="228" mass="24519">MSIAPEQFWQDILPAAQEEDTEFDTAFPAHLEDGRRILLPIRPLSDGKHALASLIINQASFPVQDMLAAALAKKLRPFAPDVVVGLPTLGLTLAAAVARVLGHPRYVPLGTSRKFWYVDELSVPLSSITTPGQGKRLYIDPRMLPLLRGRRVALIDDVISSGTSIVAGLALMATCGIEIVAIGAAMLQSERWRDKLALEASGALKNVQGVLTTPLLVKSGTGRWRAPG</sequence>
<evidence type="ECO:0000259" key="2">
    <source>
        <dbReference type="Pfam" id="PF00156"/>
    </source>
</evidence>
<keyword evidence="4" id="KW-1185">Reference proteome</keyword>
<feature type="transmembrane region" description="Helical" evidence="1">
    <location>
        <begin position="82"/>
        <end position="102"/>
    </location>
</feature>
<gene>
    <name evidence="3" type="ORF">DEM27_14490</name>
</gene>
<organism evidence="3 4">
    <name type="scientific">Metarhizobium album</name>
    <dbReference type="NCBI Taxonomy" id="2182425"/>
    <lineage>
        <taxon>Bacteria</taxon>
        <taxon>Pseudomonadati</taxon>
        <taxon>Pseudomonadota</taxon>
        <taxon>Alphaproteobacteria</taxon>
        <taxon>Hyphomicrobiales</taxon>
        <taxon>Rhizobiaceae</taxon>
        <taxon>Metarhizobium</taxon>
    </lineage>
</organism>
<dbReference type="OrthoDB" id="7060065at2"/>
<dbReference type="InterPro" id="IPR029057">
    <property type="entry name" value="PRTase-like"/>
</dbReference>
<evidence type="ECO:0000313" key="3">
    <source>
        <dbReference type="EMBL" id="PWE55871.1"/>
    </source>
</evidence>
<dbReference type="Proteomes" id="UP000245252">
    <property type="component" value="Unassembled WGS sequence"/>
</dbReference>
<dbReference type="InterPro" id="IPR000836">
    <property type="entry name" value="PRTase_dom"/>
</dbReference>
<name>A0A2U2DRF2_9HYPH</name>
<dbReference type="EMBL" id="QFBC01000005">
    <property type="protein sequence ID" value="PWE55871.1"/>
    <property type="molecule type" value="Genomic_DNA"/>
</dbReference>
<keyword evidence="1" id="KW-1133">Transmembrane helix</keyword>
<dbReference type="PANTHER" id="PTHR43218:SF1">
    <property type="entry name" value="PHOSPHORIBOSYLTRANSFERASE"/>
    <property type="match status" value="1"/>
</dbReference>
<feature type="domain" description="Phosphoribosyltransferase" evidence="2">
    <location>
        <begin position="74"/>
        <end position="198"/>
    </location>
</feature>
<dbReference type="Gene3D" id="3.40.50.2020">
    <property type="match status" value="1"/>
</dbReference>